<dbReference type="InterPro" id="IPR006258">
    <property type="entry name" value="Lipoamide_DH"/>
</dbReference>
<evidence type="ECO:0000256" key="8">
    <source>
        <dbReference type="ARBA" id="ARBA00049187"/>
    </source>
</evidence>
<protein>
    <recommendedName>
        <fullName evidence="3 12">Dihydrolipoyl dehydrogenase</fullName>
        <ecNumber evidence="3 12">1.8.1.4</ecNumber>
    </recommendedName>
</protein>
<comment type="caution">
    <text evidence="15">The sequence shown here is derived from an EMBL/GenBank/DDBJ whole genome shotgun (WGS) entry which is preliminary data.</text>
</comment>
<comment type="subcellular location">
    <subcellularLocation>
        <location evidence="1">Cytoplasm</location>
    </subcellularLocation>
</comment>
<evidence type="ECO:0000256" key="12">
    <source>
        <dbReference type="RuleBase" id="RU003692"/>
    </source>
</evidence>
<dbReference type="NCBIfam" id="TIGR01350">
    <property type="entry name" value="lipoamide_DH"/>
    <property type="match status" value="1"/>
</dbReference>
<feature type="disulfide bond" description="Redox-active" evidence="11">
    <location>
        <begin position="39"/>
        <end position="44"/>
    </location>
</feature>
<comment type="cofactor">
    <cofactor evidence="10 12">
        <name>FAD</name>
        <dbReference type="ChEBI" id="CHEBI:57692"/>
    </cofactor>
    <text evidence="10 12">Binds 1 FAD per subunit.</text>
</comment>
<feature type="binding site" evidence="10">
    <location>
        <position position="48"/>
    </location>
    <ligand>
        <name>FAD</name>
        <dbReference type="ChEBI" id="CHEBI:57692"/>
    </ligand>
</feature>
<dbReference type="PRINTS" id="PR00368">
    <property type="entry name" value="FADPNR"/>
</dbReference>
<evidence type="ECO:0000256" key="5">
    <source>
        <dbReference type="ARBA" id="ARBA00022827"/>
    </source>
</evidence>
<dbReference type="Pfam" id="PF02852">
    <property type="entry name" value="Pyr_redox_dim"/>
    <property type="match status" value="1"/>
</dbReference>
<dbReference type="GO" id="GO:0004148">
    <property type="term" value="F:dihydrolipoyl dehydrogenase (NADH) activity"/>
    <property type="evidence" value="ECO:0007669"/>
    <property type="project" value="UniProtKB-EC"/>
</dbReference>
<evidence type="ECO:0000256" key="11">
    <source>
        <dbReference type="PIRSR" id="PIRSR000350-4"/>
    </source>
</evidence>
<keyword evidence="12" id="KW-0676">Redox-active center</keyword>
<evidence type="ECO:0000313" key="15">
    <source>
        <dbReference type="EMBL" id="PIE35641.1"/>
    </source>
</evidence>
<evidence type="ECO:0000256" key="4">
    <source>
        <dbReference type="ARBA" id="ARBA00022630"/>
    </source>
</evidence>
<dbReference type="InterPro" id="IPR023753">
    <property type="entry name" value="FAD/NAD-binding_dom"/>
</dbReference>
<dbReference type="EC" id="1.8.1.4" evidence="3 12"/>
<feature type="binding site" evidence="10">
    <location>
        <position position="256"/>
    </location>
    <ligand>
        <name>NAD(+)</name>
        <dbReference type="ChEBI" id="CHEBI:57540"/>
    </ligand>
</feature>
<dbReference type="InterPro" id="IPR004099">
    <property type="entry name" value="Pyr_nucl-diS_OxRdtase_dimer"/>
</dbReference>
<evidence type="ECO:0000256" key="1">
    <source>
        <dbReference type="ARBA" id="ARBA00004496"/>
    </source>
</evidence>
<evidence type="ECO:0000256" key="10">
    <source>
        <dbReference type="PIRSR" id="PIRSR000350-3"/>
    </source>
</evidence>
<evidence type="ECO:0000256" key="6">
    <source>
        <dbReference type="ARBA" id="ARBA00023002"/>
    </source>
</evidence>
<accession>A0A2G6KIZ8</accession>
<gene>
    <name evidence="15" type="primary">lpdA</name>
    <name evidence="15" type="ORF">CSA56_03330</name>
</gene>
<comment type="similarity">
    <text evidence="2 12">Belongs to the class-I pyridine nucleotide-disulfide oxidoreductase family.</text>
</comment>
<dbReference type="InterPro" id="IPR050151">
    <property type="entry name" value="Class-I_Pyr_Nuc-Dis_Oxidored"/>
</dbReference>
<dbReference type="SUPFAM" id="SSF51905">
    <property type="entry name" value="FAD/NAD(P)-binding domain"/>
    <property type="match status" value="1"/>
</dbReference>
<keyword evidence="10" id="KW-0547">Nucleotide-binding</keyword>
<keyword evidence="4 12" id="KW-0285">Flavoprotein</keyword>
<dbReference type="InterPro" id="IPR016156">
    <property type="entry name" value="FAD/NAD-linked_Rdtase_dimer_sf"/>
</dbReference>
<dbReference type="GO" id="GO:0005737">
    <property type="term" value="C:cytoplasm"/>
    <property type="evidence" value="ECO:0007669"/>
    <property type="project" value="UniProtKB-SubCell"/>
</dbReference>
<dbReference type="InterPro" id="IPR036188">
    <property type="entry name" value="FAD/NAD-bd_sf"/>
</dbReference>
<dbReference type="InterPro" id="IPR001100">
    <property type="entry name" value="Pyr_nuc-diS_OxRdtase"/>
</dbReference>
<dbReference type="AlphaFoldDB" id="A0A2G6KIZ8"/>
<sequence length="442" mass="47799">MYDVIVVGAGPGGYIAAERAGARGKSVLLIEKAHLGGVCTNEGCIPTKSLLNSAKQYVHGLEAGKFGVHFDGARFELKEAMAWKQGVIDTLRKGIAYLMKKHGVEVITGEAEFVDRRTVRVNGELYQGQNLIIATGSSAAVPPIPGADSPHVMTNREILQISKLPATIAIIGGGYIGMEFASLFSNVGVEAHVIEMMDEIVPMMDGEFAKILRKSIPKVSYHLGAKVEKIDGRTIFFSTGEKTDSLQADIILMSVGRRPNVQGLEGLGLDIRRQGVKVNEKMQTNLPGVYAIGDINGESLLAHSASRMAEVAVNTICGRPDRMRYQAIPWVVYTLPEVAGCGLTEQDARQQGMNVRTATVQMRANGRFLAEYGRQAPGLCKVVVDADTDVLKGVHLLGANCSEMIYGVAATLEAELRVQDIQDIIFPHPTVSEIIKDALWEL</sequence>
<feature type="binding site" evidence="10">
    <location>
        <begin position="172"/>
        <end position="179"/>
    </location>
    <ligand>
        <name>NAD(+)</name>
        <dbReference type="ChEBI" id="CHEBI:57540"/>
    </ligand>
</feature>
<feature type="binding site" evidence="10">
    <location>
        <position position="195"/>
    </location>
    <ligand>
        <name>NAD(+)</name>
        <dbReference type="ChEBI" id="CHEBI:57540"/>
    </ligand>
</feature>
<dbReference type="Pfam" id="PF07992">
    <property type="entry name" value="Pyr_redox_2"/>
    <property type="match status" value="1"/>
</dbReference>
<evidence type="ECO:0000256" key="2">
    <source>
        <dbReference type="ARBA" id="ARBA00007532"/>
    </source>
</evidence>
<dbReference type="PANTHER" id="PTHR22912">
    <property type="entry name" value="DISULFIDE OXIDOREDUCTASE"/>
    <property type="match status" value="1"/>
</dbReference>
<organism evidence="15 16">
    <name type="scientific">candidate division KSB3 bacterium</name>
    <dbReference type="NCBI Taxonomy" id="2044937"/>
    <lineage>
        <taxon>Bacteria</taxon>
        <taxon>candidate division KSB3</taxon>
    </lineage>
</organism>
<feature type="binding site" evidence="10">
    <location>
        <position position="294"/>
    </location>
    <ligand>
        <name>FAD</name>
        <dbReference type="ChEBI" id="CHEBI:57692"/>
    </ligand>
</feature>
<comment type="miscellaneous">
    <text evidence="12">The active site is a redox-active disulfide bond.</text>
</comment>
<keyword evidence="7 10" id="KW-0520">NAD</keyword>
<keyword evidence="5 10" id="KW-0274">FAD</keyword>
<feature type="domain" description="Pyridine nucleotide-disulphide oxidoreductase dimerisation" evidence="13">
    <location>
        <begin position="328"/>
        <end position="438"/>
    </location>
</feature>
<dbReference type="EMBL" id="PDSK01000037">
    <property type="protein sequence ID" value="PIE35641.1"/>
    <property type="molecule type" value="Genomic_DNA"/>
</dbReference>
<evidence type="ECO:0000259" key="14">
    <source>
        <dbReference type="Pfam" id="PF07992"/>
    </source>
</evidence>
<comment type="catalytic activity">
    <reaction evidence="8 12">
        <text>N(6)-[(R)-dihydrolipoyl]-L-lysyl-[protein] + NAD(+) = N(6)-[(R)-lipoyl]-L-lysyl-[protein] + NADH + H(+)</text>
        <dbReference type="Rhea" id="RHEA:15045"/>
        <dbReference type="Rhea" id="RHEA-COMP:10474"/>
        <dbReference type="Rhea" id="RHEA-COMP:10475"/>
        <dbReference type="ChEBI" id="CHEBI:15378"/>
        <dbReference type="ChEBI" id="CHEBI:57540"/>
        <dbReference type="ChEBI" id="CHEBI:57945"/>
        <dbReference type="ChEBI" id="CHEBI:83099"/>
        <dbReference type="ChEBI" id="CHEBI:83100"/>
        <dbReference type="EC" id="1.8.1.4"/>
    </reaction>
</comment>
<dbReference type="GO" id="GO:0050660">
    <property type="term" value="F:flavin adenine dinucleotide binding"/>
    <property type="evidence" value="ECO:0007669"/>
    <property type="project" value="InterPro"/>
</dbReference>
<feature type="active site" description="Proton acceptor" evidence="9">
    <location>
        <position position="428"/>
    </location>
</feature>
<dbReference type="PRINTS" id="PR00411">
    <property type="entry name" value="PNDRDTASEI"/>
</dbReference>
<dbReference type="Gene3D" id="3.50.50.60">
    <property type="entry name" value="FAD/NAD(P)-binding domain"/>
    <property type="match status" value="2"/>
</dbReference>
<feature type="binding site" evidence="10">
    <location>
        <begin position="135"/>
        <end position="137"/>
    </location>
    <ligand>
        <name>FAD</name>
        <dbReference type="ChEBI" id="CHEBI:57692"/>
    </ligand>
</feature>
<dbReference type="PIRSF" id="PIRSF000350">
    <property type="entry name" value="Mercury_reductase_MerA"/>
    <property type="match status" value="1"/>
</dbReference>
<dbReference type="FunFam" id="3.30.390.30:FF:000001">
    <property type="entry name" value="Dihydrolipoyl dehydrogenase"/>
    <property type="match status" value="1"/>
</dbReference>
<evidence type="ECO:0000313" key="16">
    <source>
        <dbReference type="Proteomes" id="UP000230821"/>
    </source>
</evidence>
<keyword evidence="6 12" id="KW-0560">Oxidoreductase</keyword>
<evidence type="ECO:0000256" key="7">
    <source>
        <dbReference type="ARBA" id="ARBA00023027"/>
    </source>
</evidence>
<evidence type="ECO:0000256" key="3">
    <source>
        <dbReference type="ARBA" id="ARBA00012608"/>
    </source>
</evidence>
<feature type="domain" description="FAD/NAD(P)-binding" evidence="14">
    <location>
        <begin position="2"/>
        <end position="309"/>
    </location>
</feature>
<dbReference type="SUPFAM" id="SSF55424">
    <property type="entry name" value="FAD/NAD-linked reductases, dimerisation (C-terminal) domain"/>
    <property type="match status" value="1"/>
</dbReference>
<name>A0A2G6KIZ8_9BACT</name>
<proteinExistence type="inferred from homology"/>
<dbReference type="Gene3D" id="3.30.390.30">
    <property type="match status" value="1"/>
</dbReference>
<evidence type="ECO:0000259" key="13">
    <source>
        <dbReference type="Pfam" id="PF02852"/>
    </source>
</evidence>
<dbReference type="Proteomes" id="UP000230821">
    <property type="component" value="Unassembled WGS sequence"/>
</dbReference>
<evidence type="ECO:0000256" key="9">
    <source>
        <dbReference type="PIRSR" id="PIRSR000350-2"/>
    </source>
</evidence>
<dbReference type="PANTHER" id="PTHR22912:SF217">
    <property type="entry name" value="DIHYDROLIPOYL DEHYDROGENASE"/>
    <property type="match status" value="1"/>
</dbReference>
<reference evidence="15 16" key="1">
    <citation type="submission" date="2017-10" db="EMBL/GenBank/DDBJ databases">
        <title>Novel microbial diversity and functional potential in the marine mammal oral microbiome.</title>
        <authorList>
            <person name="Dudek N.K."/>
            <person name="Sun C.L."/>
            <person name="Burstein D."/>
            <person name="Kantor R.S."/>
            <person name="Aliaga Goltsman D.S."/>
            <person name="Bik E.M."/>
            <person name="Thomas B.C."/>
            <person name="Banfield J.F."/>
            <person name="Relman D.A."/>
        </authorList>
    </citation>
    <scope>NUCLEOTIDE SEQUENCE [LARGE SCALE GENOMIC DNA]</scope>
    <source>
        <strain evidence="15">DOLJORAL78_47_16</strain>
    </source>
</reference>
<dbReference type="GO" id="GO:0006103">
    <property type="term" value="P:2-oxoglutarate metabolic process"/>
    <property type="evidence" value="ECO:0007669"/>
    <property type="project" value="TreeGrafter"/>
</dbReference>